<gene>
    <name evidence="1" type="ORF">KIN20_010402</name>
</gene>
<comment type="caution">
    <text evidence="1">The sequence shown here is derived from an EMBL/GenBank/DDBJ whole genome shotgun (WGS) entry which is preliminary data.</text>
</comment>
<dbReference type="Proteomes" id="UP001196413">
    <property type="component" value="Unassembled WGS sequence"/>
</dbReference>
<accession>A0AAD5MRW0</accession>
<name>A0AAD5MRW0_PARTN</name>
<evidence type="ECO:0000313" key="1">
    <source>
        <dbReference type="EMBL" id="KAJ1353707.1"/>
    </source>
</evidence>
<evidence type="ECO:0000313" key="2">
    <source>
        <dbReference type="Proteomes" id="UP001196413"/>
    </source>
</evidence>
<sequence>MSGFARLENLRQLSTLVVDVLLPTFGNVDGMCLMTEYAMNVLGLKDRVTDKH</sequence>
<organism evidence="1 2">
    <name type="scientific">Parelaphostrongylus tenuis</name>
    <name type="common">Meningeal worm</name>
    <dbReference type="NCBI Taxonomy" id="148309"/>
    <lineage>
        <taxon>Eukaryota</taxon>
        <taxon>Metazoa</taxon>
        <taxon>Ecdysozoa</taxon>
        <taxon>Nematoda</taxon>
        <taxon>Chromadorea</taxon>
        <taxon>Rhabditida</taxon>
        <taxon>Rhabditina</taxon>
        <taxon>Rhabditomorpha</taxon>
        <taxon>Strongyloidea</taxon>
        <taxon>Metastrongylidae</taxon>
        <taxon>Parelaphostrongylus</taxon>
    </lineage>
</organism>
<protein>
    <submittedName>
        <fullName evidence="1">Uncharacterized protein</fullName>
    </submittedName>
</protein>
<dbReference type="EMBL" id="JAHQIW010001820">
    <property type="protein sequence ID" value="KAJ1353707.1"/>
    <property type="molecule type" value="Genomic_DNA"/>
</dbReference>
<keyword evidence="2" id="KW-1185">Reference proteome</keyword>
<reference evidence="1" key="1">
    <citation type="submission" date="2021-06" db="EMBL/GenBank/DDBJ databases">
        <title>Parelaphostrongylus tenuis whole genome reference sequence.</title>
        <authorList>
            <person name="Garwood T.J."/>
            <person name="Larsen P.A."/>
            <person name="Fountain-Jones N.M."/>
            <person name="Garbe J.R."/>
            <person name="Macchietto M.G."/>
            <person name="Kania S.A."/>
            <person name="Gerhold R.W."/>
            <person name="Richards J.E."/>
            <person name="Wolf T.M."/>
        </authorList>
    </citation>
    <scope>NUCLEOTIDE SEQUENCE</scope>
    <source>
        <strain evidence="1">MNPRO001-30</strain>
        <tissue evidence="1">Meninges</tissue>
    </source>
</reference>
<dbReference type="AlphaFoldDB" id="A0AAD5MRW0"/>
<proteinExistence type="predicted"/>